<dbReference type="Gene3D" id="1.25.40.20">
    <property type="entry name" value="Ankyrin repeat-containing domain"/>
    <property type="match status" value="1"/>
</dbReference>
<name>A0A3R7N1M7_PENVA</name>
<feature type="region of interest" description="Disordered" evidence="3">
    <location>
        <begin position="395"/>
        <end position="442"/>
    </location>
</feature>
<feature type="compositionally biased region" description="Polar residues" evidence="3">
    <location>
        <begin position="431"/>
        <end position="442"/>
    </location>
</feature>
<sequence length="442" mass="49626">MREKDAKAVEMKKEIASLKDAVAKKDEDLETLKVKRQEELQKEEDDRMDIENKATDERRNFNIEQCKLKDRIKKKDLELRHCQAARDRLASDVQERESDVADLREQLGAAQQEVRFLKCRLRDKEDLIEMLKPTASLLPRTDAGKGLSLQATRDKRPLKAASRSRPLEAERGNRFKTSQEKQVKEKESLQANARREEASTEVGRRSRHLRKEAKSERRVESRPREATRQNRASRTVERNKTRKQKSEDESEQESEDESEQESGDESEQESEDESEQESEDESGVSFRESEDESAGERGRVSAGERVAGERGESQRGRAVSASLSRRARTSLSRRARASLSRRARAKSHPLIDAAEEGREEVVEVLVAAGADVSLKDNRESLLLMAAAGLQPHAPAGDAELLSAPTPQGVGGGRRPVPDGRARCRAAGSHRGVSSTRSFQASQ</sequence>
<dbReference type="SUPFAM" id="SSF48403">
    <property type="entry name" value="Ankyrin repeat"/>
    <property type="match status" value="1"/>
</dbReference>
<dbReference type="EMBL" id="QCYY01001842">
    <property type="protein sequence ID" value="ROT74825.1"/>
    <property type="molecule type" value="Genomic_DNA"/>
</dbReference>
<accession>A0A3R7N1M7</accession>
<evidence type="ECO:0000256" key="2">
    <source>
        <dbReference type="SAM" id="Coils"/>
    </source>
</evidence>
<dbReference type="InterPro" id="IPR002110">
    <property type="entry name" value="Ankyrin_rpt"/>
</dbReference>
<dbReference type="InterPro" id="IPR036770">
    <property type="entry name" value="Ankyrin_rpt-contain_sf"/>
</dbReference>
<evidence type="ECO:0000256" key="1">
    <source>
        <dbReference type="PROSITE-ProRule" id="PRU00023"/>
    </source>
</evidence>
<keyword evidence="5" id="KW-1185">Reference proteome</keyword>
<feature type="compositionally biased region" description="Basic and acidic residues" evidence="3">
    <location>
        <begin position="165"/>
        <end position="204"/>
    </location>
</feature>
<organism evidence="4 5">
    <name type="scientific">Penaeus vannamei</name>
    <name type="common">Whiteleg shrimp</name>
    <name type="synonym">Litopenaeus vannamei</name>
    <dbReference type="NCBI Taxonomy" id="6689"/>
    <lineage>
        <taxon>Eukaryota</taxon>
        <taxon>Metazoa</taxon>
        <taxon>Ecdysozoa</taxon>
        <taxon>Arthropoda</taxon>
        <taxon>Crustacea</taxon>
        <taxon>Multicrustacea</taxon>
        <taxon>Malacostraca</taxon>
        <taxon>Eumalacostraca</taxon>
        <taxon>Eucarida</taxon>
        <taxon>Decapoda</taxon>
        <taxon>Dendrobranchiata</taxon>
        <taxon>Penaeoidea</taxon>
        <taxon>Penaeidae</taxon>
        <taxon>Penaeus</taxon>
    </lineage>
</organism>
<keyword evidence="1" id="KW-0040">ANK repeat</keyword>
<evidence type="ECO:0000313" key="4">
    <source>
        <dbReference type="EMBL" id="ROT74825.1"/>
    </source>
</evidence>
<evidence type="ECO:0000313" key="5">
    <source>
        <dbReference type="Proteomes" id="UP000283509"/>
    </source>
</evidence>
<keyword evidence="2" id="KW-0175">Coiled coil</keyword>
<protein>
    <submittedName>
        <fullName evidence="4">Uncharacterized protein</fullName>
    </submittedName>
</protein>
<feature type="region of interest" description="Disordered" evidence="3">
    <location>
        <begin position="138"/>
        <end position="351"/>
    </location>
</feature>
<feature type="compositionally biased region" description="Basic and acidic residues" evidence="3">
    <location>
        <begin position="212"/>
        <end position="247"/>
    </location>
</feature>
<dbReference type="PROSITE" id="PS50297">
    <property type="entry name" value="ANK_REP_REGION"/>
    <property type="match status" value="1"/>
</dbReference>
<feature type="compositionally biased region" description="Basic residues" evidence="3">
    <location>
        <begin position="325"/>
        <end position="347"/>
    </location>
</feature>
<gene>
    <name evidence="4" type="ORF">C7M84_006654</name>
</gene>
<dbReference type="PROSITE" id="PS50088">
    <property type="entry name" value="ANK_REPEAT"/>
    <property type="match status" value="1"/>
</dbReference>
<dbReference type="Proteomes" id="UP000283509">
    <property type="component" value="Unassembled WGS sequence"/>
</dbReference>
<feature type="repeat" description="ANK" evidence="1">
    <location>
        <begin position="345"/>
        <end position="377"/>
    </location>
</feature>
<feature type="coiled-coil region" evidence="2">
    <location>
        <begin position="86"/>
        <end position="127"/>
    </location>
</feature>
<proteinExistence type="predicted"/>
<reference evidence="4 5" key="2">
    <citation type="submission" date="2019-01" db="EMBL/GenBank/DDBJ databases">
        <title>The decoding of complex shrimp genome reveals the adaptation for benthos swimmer, frequently molting mechanism and breeding impact on genome.</title>
        <authorList>
            <person name="Sun Y."/>
            <person name="Gao Y."/>
            <person name="Yu Y."/>
        </authorList>
    </citation>
    <scope>NUCLEOTIDE SEQUENCE [LARGE SCALE GENOMIC DNA]</scope>
    <source>
        <tissue evidence="4">Muscle</tissue>
    </source>
</reference>
<comment type="caution">
    <text evidence="4">The sequence shown here is derived from an EMBL/GenBank/DDBJ whole genome shotgun (WGS) entry which is preliminary data.</text>
</comment>
<dbReference type="AlphaFoldDB" id="A0A3R7N1M7"/>
<feature type="compositionally biased region" description="Acidic residues" evidence="3">
    <location>
        <begin position="248"/>
        <end position="282"/>
    </location>
</feature>
<feature type="compositionally biased region" description="Basic and acidic residues" evidence="3">
    <location>
        <begin position="306"/>
        <end position="315"/>
    </location>
</feature>
<evidence type="ECO:0000256" key="3">
    <source>
        <dbReference type="SAM" id="MobiDB-lite"/>
    </source>
</evidence>
<reference evidence="4 5" key="1">
    <citation type="submission" date="2018-04" db="EMBL/GenBank/DDBJ databases">
        <authorList>
            <person name="Zhang X."/>
            <person name="Yuan J."/>
            <person name="Li F."/>
            <person name="Xiang J."/>
        </authorList>
    </citation>
    <scope>NUCLEOTIDE SEQUENCE [LARGE SCALE GENOMIC DNA]</scope>
    <source>
        <tissue evidence="4">Muscle</tissue>
    </source>
</reference>
<feature type="coiled-coil region" evidence="2">
    <location>
        <begin position="1"/>
        <end position="60"/>
    </location>
</feature>